<evidence type="ECO:0000313" key="2">
    <source>
        <dbReference type="EMBL" id="MBM3273562.1"/>
    </source>
</evidence>
<dbReference type="GO" id="GO:0006935">
    <property type="term" value="P:chemotaxis"/>
    <property type="evidence" value="ECO:0007669"/>
    <property type="project" value="InterPro"/>
</dbReference>
<dbReference type="InterPro" id="IPR002545">
    <property type="entry name" value="CheW-lke_dom"/>
</dbReference>
<organism evidence="2 3">
    <name type="scientific">Candidatus Tanganyikabacteria bacterium</name>
    <dbReference type="NCBI Taxonomy" id="2961651"/>
    <lineage>
        <taxon>Bacteria</taxon>
        <taxon>Bacillati</taxon>
        <taxon>Candidatus Sericytochromatia</taxon>
        <taxon>Candidatus Tanganyikabacteria</taxon>
    </lineage>
</organism>
<dbReference type="Proteomes" id="UP000703893">
    <property type="component" value="Unassembled WGS sequence"/>
</dbReference>
<reference evidence="2 3" key="1">
    <citation type="submission" date="2019-03" db="EMBL/GenBank/DDBJ databases">
        <title>Lake Tanganyika Metagenome-Assembled Genomes (MAGs).</title>
        <authorList>
            <person name="Tran P."/>
        </authorList>
    </citation>
    <scope>NUCLEOTIDE SEQUENCE [LARGE SCALE GENOMIC DNA]</scope>
    <source>
        <strain evidence="2">K_DeepCast_65m_m2_236</strain>
    </source>
</reference>
<gene>
    <name evidence="2" type="ORF">FJZ00_00310</name>
</gene>
<dbReference type="EMBL" id="VGJX01000007">
    <property type="protein sequence ID" value="MBM3273562.1"/>
    <property type="molecule type" value="Genomic_DNA"/>
</dbReference>
<dbReference type="SUPFAM" id="SSF50341">
    <property type="entry name" value="CheW-like"/>
    <property type="match status" value="1"/>
</dbReference>
<accession>A0A937X2E7</accession>
<evidence type="ECO:0000259" key="1">
    <source>
        <dbReference type="SMART" id="SM00260"/>
    </source>
</evidence>
<dbReference type="SMART" id="SM00260">
    <property type="entry name" value="CheW"/>
    <property type="match status" value="1"/>
</dbReference>
<name>A0A937X2E7_9BACT</name>
<evidence type="ECO:0000313" key="3">
    <source>
        <dbReference type="Proteomes" id="UP000703893"/>
    </source>
</evidence>
<dbReference type="Pfam" id="PF01584">
    <property type="entry name" value="CheW"/>
    <property type="match status" value="1"/>
</dbReference>
<protein>
    <submittedName>
        <fullName evidence="2">Chemotaxis protein CheW</fullName>
    </submittedName>
</protein>
<sequence>MSEIRLVYFRMDAIEAALPASQVESVIDAGSSCPVTVGGRPLHVTDVRQVFRMPPGTAGASRRVLVVRRGERRFGLRVDDLGELRTADTVDFRPLPAVIERLRPTPALVAILCTPDPVFVLDAWRLPGALTSIGRVGLPVKDAP</sequence>
<dbReference type="InterPro" id="IPR036061">
    <property type="entry name" value="CheW-like_dom_sf"/>
</dbReference>
<comment type="caution">
    <text evidence="2">The sequence shown here is derived from an EMBL/GenBank/DDBJ whole genome shotgun (WGS) entry which is preliminary data.</text>
</comment>
<dbReference type="AlphaFoldDB" id="A0A937X2E7"/>
<dbReference type="Gene3D" id="2.40.50.180">
    <property type="entry name" value="CheA-289, Domain 4"/>
    <property type="match status" value="1"/>
</dbReference>
<feature type="domain" description="CheW-like" evidence="1">
    <location>
        <begin position="1"/>
        <end position="127"/>
    </location>
</feature>
<dbReference type="GO" id="GO:0007165">
    <property type="term" value="P:signal transduction"/>
    <property type="evidence" value="ECO:0007669"/>
    <property type="project" value="InterPro"/>
</dbReference>
<proteinExistence type="predicted"/>